<reference evidence="2" key="1">
    <citation type="submission" date="2023-07" db="EMBL/GenBank/DDBJ databases">
        <title>The genome sequence of Rhodocytophaga aerolata KACC 12507.</title>
        <authorList>
            <person name="Zhang X."/>
        </authorList>
    </citation>
    <scope>NUCLEOTIDE SEQUENCE</scope>
    <source>
        <strain evidence="2">KACC 12507</strain>
    </source>
</reference>
<protein>
    <submittedName>
        <fullName evidence="2">VOC family protein</fullName>
    </submittedName>
</protein>
<dbReference type="InterPro" id="IPR009725">
    <property type="entry name" value="3_dmu_93_MTrfase"/>
</dbReference>
<feature type="domain" description="PhnB-like" evidence="1">
    <location>
        <begin position="4"/>
        <end position="140"/>
    </location>
</feature>
<dbReference type="RefSeq" id="WP_302040200.1">
    <property type="nucleotide sequence ID" value="NZ_JAUKPO010000018.1"/>
</dbReference>
<keyword evidence="3" id="KW-1185">Reference proteome</keyword>
<name>A0ABT8RBB4_9BACT</name>
<dbReference type="PIRSF" id="PIRSF021700">
    <property type="entry name" value="3_dmu_93_MTrfase"/>
    <property type="match status" value="1"/>
</dbReference>
<dbReference type="CDD" id="cd06588">
    <property type="entry name" value="PhnB_like"/>
    <property type="match status" value="1"/>
</dbReference>
<evidence type="ECO:0000313" key="2">
    <source>
        <dbReference type="EMBL" id="MDO1449401.1"/>
    </source>
</evidence>
<gene>
    <name evidence="2" type="ORF">Q0590_24210</name>
</gene>
<dbReference type="PANTHER" id="PTHR33990">
    <property type="entry name" value="PROTEIN YJDN-RELATED"/>
    <property type="match status" value="1"/>
</dbReference>
<evidence type="ECO:0000313" key="3">
    <source>
        <dbReference type="Proteomes" id="UP001168528"/>
    </source>
</evidence>
<dbReference type="InterPro" id="IPR028973">
    <property type="entry name" value="PhnB-like"/>
</dbReference>
<dbReference type="InterPro" id="IPR029068">
    <property type="entry name" value="Glyas_Bleomycin-R_OHBP_Dase"/>
</dbReference>
<dbReference type="EMBL" id="JAUKPO010000018">
    <property type="protein sequence ID" value="MDO1449401.1"/>
    <property type="molecule type" value="Genomic_DNA"/>
</dbReference>
<proteinExistence type="predicted"/>
<evidence type="ECO:0000259" key="1">
    <source>
        <dbReference type="Pfam" id="PF06983"/>
    </source>
</evidence>
<comment type="caution">
    <text evidence="2">The sequence shown here is derived from an EMBL/GenBank/DDBJ whole genome shotgun (WGS) entry which is preliminary data.</text>
</comment>
<dbReference type="SUPFAM" id="SSF54593">
    <property type="entry name" value="Glyoxalase/Bleomycin resistance protein/Dihydroxybiphenyl dioxygenase"/>
    <property type="match status" value="1"/>
</dbReference>
<dbReference type="Gene3D" id="3.10.180.10">
    <property type="entry name" value="2,3-Dihydroxybiphenyl 1,2-Dioxygenase, domain 1"/>
    <property type="match status" value="1"/>
</dbReference>
<sequence length="177" mass="19921">MKPIVLFLTFNKDAQEAVNVYVSLFSTVFGTAKGESKIVKTTRYGEQELNALTQLPEVDKDIMPGPAGSVKHIRFLLNGQEFVALNGGGYFGKFHESMSLYVTCDTQQQIDRLWQTLSQGGEEQPCGWVKDKYGISWQIVPGIVMDIEEGDDHQKSQRANKALYGMKRIDIEKIRQA</sequence>
<organism evidence="2 3">
    <name type="scientific">Rhodocytophaga aerolata</name>
    <dbReference type="NCBI Taxonomy" id="455078"/>
    <lineage>
        <taxon>Bacteria</taxon>
        <taxon>Pseudomonadati</taxon>
        <taxon>Bacteroidota</taxon>
        <taxon>Cytophagia</taxon>
        <taxon>Cytophagales</taxon>
        <taxon>Rhodocytophagaceae</taxon>
        <taxon>Rhodocytophaga</taxon>
    </lineage>
</organism>
<dbReference type="Proteomes" id="UP001168528">
    <property type="component" value="Unassembled WGS sequence"/>
</dbReference>
<accession>A0ABT8RBB4</accession>
<dbReference type="Pfam" id="PF06983">
    <property type="entry name" value="3-dmu-9_3-mt"/>
    <property type="match status" value="1"/>
</dbReference>